<dbReference type="Proteomes" id="UP001497700">
    <property type="component" value="Unassembled WGS sequence"/>
</dbReference>
<evidence type="ECO:0000313" key="2">
    <source>
        <dbReference type="Proteomes" id="UP001497700"/>
    </source>
</evidence>
<evidence type="ECO:0000313" key="1">
    <source>
        <dbReference type="EMBL" id="KAI4868245.1"/>
    </source>
</evidence>
<name>A0ACB9ZAP5_9PEZI</name>
<dbReference type="EMBL" id="MU393440">
    <property type="protein sequence ID" value="KAI4868245.1"/>
    <property type="molecule type" value="Genomic_DNA"/>
</dbReference>
<organism evidence="1 2">
    <name type="scientific">Hypoxylon rubiginosum</name>
    <dbReference type="NCBI Taxonomy" id="110542"/>
    <lineage>
        <taxon>Eukaryota</taxon>
        <taxon>Fungi</taxon>
        <taxon>Dikarya</taxon>
        <taxon>Ascomycota</taxon>
        <taxon>Pezizomycotina</taxon>
        <taxon>Sordariomycetes</taxon>
        <taxon>Xylariomycetidae</taxon>
        <taxon>Xylariales</taxon>
        <taxon>Hypoxylaceae</taxon>
        <taxon>Hypoxylon</taxon>
    </lineage>
</organism>
<sequence length="479" mass="54599">MSDLLKEFEDKLRRVIDSVDVIRFDLEQPGDGHNFLLQEFQGSVHMLKAVAKDANDAHQSIRSALERSLELENSLSRDREAHSAMVRDWQEEAEQKEARLGEREKALQDRQDELVRQNDQLARDRATANAEQLSAVTNAIRGQVVHELRSELDIVMASIDERAKLADALRESEEQVKQCSDQELNLHRELQDLQQQHNELRRDYEALLQKQTELDAKLSTANEQLGLADTQRIQAVDDARLEVATEDSREIGTLIGKLDAQGAELCREQVARRDADTTNLQLSSDLGRLTQEARQLRIAYSDERSKCREHEREIERLTSRFQDLETPLSQFAVSRHTSEDGVWQNIVSDIDIFLFDFRPNVEFGSSLSLADVVLLILPFCWSAKSKTNLSEFLEEADPAEWYCFQQVIEISLRDGHDGSLVPEGAYCPVHGSDQCIQVRLGRTRSSHPSIIFRSVVDGIETTLTPAQLDRQEESEVEEL</sequence>
<reference evidence="1 2" key="1">
    <citation type="journal article" date="2022" name="New Phytol.">
        <title>Ecological generalism drives hyperdiversity of secondary metabolite gene clusters in xylarialean endophytes.</title>
        <authorList>
            <person name="Franco M.E.E."/>
            <person name="Wisecaver J.H."/>
            <person name="Arnold A.E."/>
            <person name="Ju Y.M."/>
            <person name="Slot J.C."/>
            <person name="Ahrendt S."/>
            <person name="Moore L.P."/>
            <person name="Eastman K.E."/>
            <person name="Scott K."/>
            <person name="Konkel Z."/>
            <person name="Mondo S.J."/>
            <person name="Kuo A."/>
            <person name="Hayes R.D."/>
            <person name="Haridas S."/>
            <person name="Andreopoulos B."/>
            <person name="Riley R."/>
            <person name="LaButti K."/>
            <person name="Pangilinan J."/>
            <person name="Lipzen A."/>
            <person name="Amirebrahimi M."/>
            <person name="Yan J."/>
            <person name="Adam C."/>
            <person name="Keymanesh K."/>
            <person name="Ng V."/>
            <person name="Louie K."/>
            <person name="Northen T."/>
            <person name="Drula E."/>
            <person name="Henrissat B."/>
            <person name="Hsieh H.M."/>
            <person name="Youens-Clark K."/>
            <person name="Lutzoni F."/>
            <person name="Miadlikowska J."/>
            <person name="Eastwood D.C."/>
            <person name="Hamelin R.C."/>
            <person name="Grigoriev I.V."/>
            <person name="U'Ren J.M."/>
        </authorList>
    </citation>
    <scope>NUCLEOTIDE SEQUENCE [LARGE SCALE GENOMIC DNA]</scope>
    <source>
        <strain evidence="1 2">CBS 119005</strain>
    </source>
</reference>
<comment type="caution">
    <text evidence="1">The sequence shown here is derived from an EMBL/GenBank/DDBJ whole genome shotgun (WGS) entry which is preliminary data.</text>
</comment>
<proteinExistence type="predicted"/>
<keyword evidence="2" id="KW-1185">Reference proteome</keyword>
<gene>
    <name evidence="1" type="ORF">F4820DRAFT_154773</name>
</gene>
<protein>
    <submittedName>
        <fullName evidence="1">Uncharacterized protein</fullName>
    </submittedName>
</protein>
<accession>A0ACB9ZAP5</accession>